<comment type="caution">
    <text evidence="1">The sequence shown here is derived from an EMBL/GenBank/DDBJ whole genome shotgun (WGS) entry which is preliminary data.</text>
</comment>
<sequence>MGLCKFKVDDLTSKNNISQIIFILESPHKDEYIHSHPIAGQAGTRLLSLLKRVGAIPNDIPNKPLGCLIKSGEILNISIMNASPFPLDKNFYCQQACNSKMVDALAEIKNRLQKHTQTVYKPREGVESKLCNDFSERLRNMIADKTKVIIPLGHVASNFVKSVQGINCKVHFGVMHPSAREWESADNIKQLRLALTDTES</sequence>
<accession>A0ABQ1ITZ9</accession>
<evidence type="ECO:0008006" key="3">
    <source>
        <dbReference type="Google" id="ProtNLM"/>
    </source>
</evidence>
<organism evidence="1 2">
    <name type="scientific">Oceanisphaera marina</name>
    <dbReference type="NCBI Taxonomy" id="2017550"/>
    <lineage>
        <taxon>Bacteria</taxon>
        <taxon>Pseudomonadati</taxon>
        <taxon>Pseudomonadota</taxon>
        <taxon>Gammaproteobacteria</taxon>
        <taxon>Aeromonadales</taxon>
        <taxon>Aeromonadaceae</taxon>
        <taxon>Oceanisphaera</taxon>
    </lineage>
</organism>
<dbReference type="Gene3D" id="3.40.470.10">
    <property type="entry name" value="Uracil-DNA glycosylase-like domain"/>
    <property type="match status" value="1"/>
</dbReference>
<dbReference type="EMBL" id="BMKE01000025">
    <property type="protein sequence ID" value="GGB51811.1"/>
    <property type="molecule type" value="Genomic_DNA"/>
</dbReference>
<name>A0ABQ1ITZ9_9GAMM</name>
<evidence type="ECO:0000313" key="2">
    <source>
        <dbReference type="Proteomes" id="UP000646152"/>
    </source>
</evidence>
<protein>
    <recommendedName>
        <fullName evidence="3">Uracil-DNA glycosylase-like domain-containing protein</fullName>
    </recommendedName>
</protein>
<dbReference type="SUPFAM" id="SSF52141">
    <property type="entry name" value="Uracil-DNA glycosylase-like"/>
    <property type="match status" value="1"/>
</dbReference>
<keyword evidence="2" id="KW-1185">Reference proteome</keyword>
<proteinExistence type="predicted"/>
<evidence type="ECO:0000313" key="1">
    <source>
        <dbReference type="EMBL" id="GGB51811.1"/>
    </source>
</evidence>
<dbReference type="Proteomes" id="UP000646152">
    <property type="component" value="Unassembled WGS sequence"/>
</dbReference>
<gene>
    <name evidence="1" type="ORF">GCM10011502_26200</name>
</gene>
<dbReference type="RefSeq" id="WP_188630582.1">
    <property type="nucleotide sequence ID" value="NZ_BMKE01000025.1"/>
</dbReference>
<reference evidence="2" key="1">
    <citation type="journal article" date="2019" name="Int. J. Syst. Evol. Microbiol.">
        <title>The Global Catalogue of Microorganisms (GCM) 10K type strain sequencing project: providing services to taxonomists for standard genome sequencing and annotation.</title>
        <authorList>
            <consortium name="The Broad Institute Genomics Platform"/>
            <consortium name="The Broad Institute Genome Sequencing Center for Infectious Disease"/>
            <person name="Wu L."/>
            <person name="Ma J."/>
        </authorList>
    </citation>
    <scope>NUCLEOTIDE SEQUENCE [LARGE SCALE GENOMIC DNA]</scope>
    <source>
        <strain evidence="2">CGMCC 1.15923</strain>
    </source>
</reference>
<dbReference type="InterPro" id="IPR036895">
    <property type="entry name" value="Uracil-DNA_glycosylase-like_sf"/>
</dbReference>